<dbReference type="EC" id="4.1.2.49" evidence="7"/>
<dbReference type="PATRIC" id="fig|1280514.3.peg.83"/>
<dbReference type="InterPro" id="IPR015421">
    <property type="entry name" value="PyrdxlP-dep_Trfase_major"/>
</dbReference>
<dbReference type="InterPro" id="IPR015424">
    <property type="entry name" value="PyrdxlP-dep_Trfase"/>
</dbReference>
<dbReference type="PIRSF" id="PIRSF017617">
    <property type="entry name" value="Thr_aldolase"/>
    <property type="match status" value="1"/>
</dbReference>
<dbReference type="PANTHER" id="PTHR48097">
    <property type="entry name" value="L-THREONINE ALDOLASE-RELATED"/>
    <property type="match status" value="1"/>
</dbReference>
<name>A0A0D8HMN9_9ACTN</name>
<evidence type="ECO:0000256" key="3">
    <source>
        <dbReference type="ARBA" id="ARBA00022898"/>
    </source>
</evidence>
<organism evidence="7 8">
    <name type="scientific">Acidithrix ferrooxidans</name>
    <dbReference type="NCBI Taxonomy" id="1280514"/>
    <lineage>
        <taxon>Bacteria</taxon>
        <taxon>Bacillati</taxon>
        <taxon>Actinomycetota</taxon>
        <taxon>Acidimicrobiia</taxon>
        <taxon>Acidimicrobiales</taxon>
        <taxon>Acidimicrobiaceae</taxon>
        <taxon>Acidithrix</taxon>
    </lineage>
</organism>
<dbReference type="InterPro" id="IPR023603">
    <property type="entry name" value="Low_specificity_L-TA-like"/>
</dbReference>
<dbReference type="SUPFAM" id="SSF53383">
    <property type="entry name" value="PLP-dependent transferases"/>
    <property type="match status" value="1"/>
</dbReference>
<feature type="modified residue" description="N6-(pyridoxal phosphate)lysine" evidence="5">
    <location>
        <position position="201"/>
    </location>
</feature>
<keyword evidence="8" id="KW-1185">Reference proteome</keyword>
<proteinExistence type="inferred from homology"/>
<dbReference type="GO" id="GO:0006567">
    <property type="term" value="P:L-threonine catabolic process"/>
    <property type="evidence" value="ECO:0007669"/>
    <property type="project" value="TreeGrafter"/>
</dbReference>
<dbReference type="FunFam" id="3.40.640.10:FF:000030">
    <property type="entry name" value="Low-specificity L-threonine aldolase"/>
    <property type="match status" value="1"/>
</dbReference>
<evidence type="ECO:0000256" key="1">
    <source>
        <dbReference type="ARBA" id="ARBA00001933"/>
    </source>
</evidence>
<keyword evidence="4 7" id="KW-0456">Lyase</keyword>
<dbReference type="Proteomes" id="UP000032360">
    <property type="component" value="Unassembled WGS sequence"/>
</dbReference>
<protein>
    <submittedName>
        <fullName evidence="7">L-allo-threonine aldolase</fullName>
        <ecNumber evidence="7">4.1.2.49</ecNumber>
    </submittedName>
</protein>
<dbReference type="NCBIfam" id="NF041359">
    <property type="entry name" value="GntG_guanitoxin"/>
    <property type="match status" value="1"/>
</dbReference>
<dbReference type="InterPro" id="IPR001597">
    <property type="entry name" value="ArAA_b-elim_lyase/Thr_aldolase"/>
</dbReference>
<feature type="domain" description="Aromatic amino acid beta-eliminating lyase/threonine aldolase" evidence="6">
    <location>
        <begin position="7"/>
        <end position="269"/>
    </location>
</feature>
<evidence type="ECO:0000256" key="2">
    <source>
        <dbReference type="ARBA" id="ARBA00006966"/>
    </source>
</evidence>
<reference evidence="7 8" key="1">
    <citation type="submission" date="2015-01" db="EMBL/GenBank/DDBJ databases">
        <title>Draft genome of the acidophilic iron oxidizer Acidithrix ferrooxidans strain Py-F3.</title>
        <authorList>
            <person name="Poehlein A."/>
            <person name="Eisen S."/>
            <person name="Schloemann M."/>
            <person name="Johnson B.D."/>
            <person name="Daniel R."/>
            <person name="Muehling M."/>
        </authorList>
    </citation>
    <scope>NUCLEOTIDE SEQUENCE [LARGE SCALE GENOMIC DNA]</scope>
    <source>
        <strain evidence="7 8">Py-F3</strain>
    </source>
</reference>
<sequence length="342" mass="36921">MTITQVDLRSDTVTKPTPQMRNAMANAEVGDDLYREDPTVAKLEAIYAERVGKEAALFVPSGVMANQIAIRCHAQPGSWVAAGRYQHVVVFEYGGSARNAGTTFYLLDDESGSFGGEAIQEATSSQGYWDVQFSLICLENTHMPSGGRIWPIERLESVRQAAGGLAIHMDGARLFNAEVASGVAAATFASYADSVMTCVSKGLAAPVGSLLAGSSEFIERARYERGVLGGQMRQVGVLAAAGIVALETMVDRLAEDHARARHLSEAVKARFGSYVGEDYLPETNIIVFDHPQADAISTYLNSQGVLVNPIGPRKLRFVTHKDVDDSQLDYAYKVIVDIPDDL</sequence>
<evidence type="ECO:0000259" key="6">
    <source>
        <dbReference type="Pfam" id="PF01212"/>
    </source>
</evidence>
<dbReference type="STRING" id="1280514.AXFE_00590"/>
<dbReference type="Gene3D" id="3.40.640.10">
    <property type="entry name" value="Type I PLP-dependent aspartate aminotransferase-like (Major domain)"/>
    <property type="match status" value="1"/>
</dbReference>
<dbReference type="Pfam" id="PF01212">
    <property type="entry name" value="Beta_elim_lyase"/>
    <property type="match status" value="1"/>
</dbReference>
<dbReference type="RefSeq" id="WP_052603899.1">
    <property type="nucleotide sequence ID" value="NZ_JXYS01000001.1"/>
</dbReference>
<dbReference type="GO" id="GO:0005829">
    <property type="term" value="C:cytosol"/>
    <property type="evidence" value="ECO:0007669"/>
    <property type="project" value="TreeGrafter"/>
</dbReference>
<gene>
    <name evidence="7" type="primary">ltaA</name>
    <name evidence="7" type="ORF">AXFE_00590</name>
</gene>
<evidence type="ECO:0000256" key="4">
    <source>
        <dbReference type="ARBA" id="ARBA00023239"/>
    </source>
</evidence>
<keyword evidence="3" id="KW-0663">Pyridoxal phosphate</keyword>
<accession>A0A0D8HMN9</accession>
<evidence type="ECO:0000313" key="8">
    <source>
        <dbReference type="Proteomes" id="UP000032360"/>
    </source>
</evidence>
<dbReference type="GO" id="GO:0006545">
    <property type="term" value="P:glycine biosynthetic process"/>
    <property type="evidence" value="ECO:0007669"/>
    <property type="project" value="TreeGrafter"/>
</dbReference>
<dbReference type="EMBL" id="JXYS01000001">
    <property type="protein sequence ID" value="KJF19022.1"/>
    <property type="molecule type" value="Genomic_DNA"/>
</dbReference>
<comment type="caution">
    <text evidence="7">The sequence shown here is derived from an EMBL/GenBank/DDBJ whole genome shotgun (WGS) entry which is preliminary data.</text>
</comment>
<comment type="cofactor">
    <cofactor evidence="1">
        <name>pyridoxal 5'-phosphate</name>
        <dbReference type="ChEBI" id="CHEBI:597326"/>
    </cofactor>
</comment>
<dbReference type="AlphaFoldDB" id="A0A0D8HMN9"/>
<evidence type="ECO:0000256" key="5">
    <source>
        <dbReference type="PIRSR" id="PIRSR017617-1"/>
    </source>
</evidence>
<dbReference type="GO" id="GO:0008732">
    <property type="term" value="F:L-allo-threonine aldolase activity"/>
    <property type="evidence" value="ECO:0007669"/>
    <property type="project" value="UniProtKB-EC"/>
</dbReference>
<evidence type="ECO:0000313" key="7">
    <source>
        <dbReference type="EMBL" id="KJF19022.1"/>
    </source>
</evidence>
<dbReference type="Gene3D" id="3.90.1150.10">
    <property type="entry name" value="Aspartate Aminotransferase, domain 1"/>
    <property type="match status" value="1"/>
</dbReference>
<comment type="similarity">
    <text evidence="2">Belongs to the threonine aldolase family.</text>
</comment>
<dbReference type="InterPro" id="IPR015422">
    <property type="entry name" value="PyrdxlP-dep_Trfase_small"/>
</dbReference>
<dbReference type="PANTHER" id="PTHR48097:SF9">
    <property type="entry name" value="L-THREONINE ALDOLASE"/>
    <property type="match status" value="1"/>
</dbReference>